<evidence type="ECO:0000256" key="3">
    <source>
        <dbReference type="ARBA" id="ARBA00022759"/>
    </source>
</evidence>
<dbReference type="SUPFAM" id="SSF88723">
    <property type="entry name" value="PIN domain-like"/>
    <property type="match status" value="1"/>
</dbReference>
<dbReference type="CDD" id="cd18691">
    <property type="entry name" value="PIN_VapC-like"/>
    <property type="match status" value="1"/>
</dbReference>
<keyword evidence="2 5" id="KW-0540">Nuclease</keyword>
<keyword evidence="7" id="KW-1185">Reference proteome</keyword>
<evidence type="ECO:0000256" key="5">
    <source>
        <dbReference type="HAMAP-Rule" id="MF_01078"/>
    </source>
</evidence>
<dbReference type="HAMAP" id="MF_01078">
    <property type="entry name" value="RNA_free_RNase_P"/>
    <property type="match status" value="1"/>
</dbReference>
<dbReference type="Pfam" id="PF08745">
    <property type="entry name" value="PIN_5"/>
    <property type="match status" value="1"/>
</dbReference>
<dbReference type="NCBIfam" id="NF003344">
    <property type="entry name" value="PRK04358.1-5"/>
    <property type="match status" value="1"/>
</dbReference>
<dbReference type="GO" id="GO:0016874">
    <property type="term" value="F:ligase activity"/>
    <property type="evidence" value="ECO:0007669"/>
    <property type="project" value="UniProtKB-KW"/>
</dbReference>
<evidence type="ECO:0000256" key="1">
    <source>
        <dbReference type="ARBA" id="ARBA00022694"/>
    </source>
</evidence>
<protein>
    <recommendedName>
        <fullName evidence="5">RNA-free ribonuclease P</fullName>
        <shortName evidence="5">RNA-free RNase P</shortName>
        <ecNumber evidence="5">3.1.26.5</ecNumber>
    </recommendedName>
    <alternativeName>
        <fullName evidence="5">Protein-only RNase P</fullName>
    </alternativeName>
</protein>
<evidence type="ECO:0000313" key="7">
    <source>
        <dbReference type="Proteomes" id="UP001461341"/>
    </source>
</evidence>
<dbReference type="InterPro" id="IPR014856">
    <property type="entry name" value="RNA_free_RNase_P"/>
</dbReference>
<keyword evidence="6" id="KW-0436">Ligase</keyword>
<comment type="catalytic activity">
    <reaction evidence="5">
        <text>Endonucleolytic cleavage of RNA, removing 5'-extranucleotides from tRNA precursor.</text>
        <dbReference type="EC" id="3.1.26.5"/>
    </reaction>
</comment>
<accession>A0ABZ2Y9B2</accession>
<keyword evidence="1 5" id="KW-0819">tRNA processing</keyword>
<evidence type="ECO:0000256" key="4">
    <source>
        <dbReference type="ARBA" id="ARBA00022801"/>
    </source>
</evidence>
<keyword evidence="4 5" id="KW-0378">Hydrolase</keyword>
<dbReference type="RefSeq" id="WP_369017589.1">
    <property type="nucleotide sequence ID" value="NZ_CP121689.1"/>
</dbReference>
<evidence type="ECO:0000256" key="2">
    <source>
        <dbReference type="ARBA" id="ARBA00022722"/>
    </source>
</evidence>
<dbReference type="NCBIfam" id="TIGR03875">
    <property type="entry name" value="RNA_lig_partner"/>
    <property type="match status" value="1"/>
</dbReference>
<reference evidence="6 7" key="1">
    <citation type="submission" date="2023-03" db="EMBL/GenBank/DDBJ databases">
        <title>Novel Species.</title>
        <authorList>
            <person name="Ma S."/>
        </authorList>
    </citation>
    <scope>NUCLEOTIDE SEQUENCE [LARGE SCALE GENOMIC DNA]</scope>
    <source>
        <strain evidence="6 7">B11</strain>
    </source>
</reference>
<evidence type="ECO:0000313" key="6">
    <source>
        <dbReference type="EMBL" id="WZL75442.1"/>
    </source>
</evidence>
<dbReference type="EC" id="3.1.26.5" evidence="5"/>
<organism evidence="6 7">
    <name type="scientific">Thermatribacter velox</name>
    <dbReference type="NCBI Taxonomy" id="3039681"/>
    <lineage>
        <taxon>Bacteria</taxon>
        <taxon>Pseudomonadati</taxon>
        <taxon>Atribacterota</taxon>
        <taxon>Atribacteria</taxon>
        <taxon>Atribacterales</taxon>
        <taxon>Thermatribacteraceae</taxon>
        <taxon>Thermatribacter</taxon>
    </lineage>
</organism>
<keyword evidence="3 5" id="KW-0255">Endonuclease</keyword>
<dbReference type="Proteomes" id="UP001461341">
    <property type="component" value="Chromosome"/>
</dbReference>
<gene>
    <name evidence="6" type="ORF">QBE54_07550</name>
</gene>
<proteinExistence type="inferred from homology"/>
<dbReference type="PANTHER" id="PTHR41173">
    <property type="entry name" value="UPF0278 PROTEIN TK1425"/>
    <property type="match status" value="1"/>
</dbReference>
<dbReference type="Gene3D" id="3.40.50.1010">
    <property type="entry name" value="5'-nuclease"/>
    <property type="match status" value="1"/>
</dbReference>
<dbReference type="InterPro" id="IPR029060">
    <property type="entry name" value="PIN-like_dom_sf"/>
</dbReference>
<comment type="similarity">
    <text evidence="5">Belongs to the HARP family.</text>
</comment>
<dbReference type="PANTHER" id="PTHR41173:SF1">
    <property type="entry name" value="RNA-FREE RIBONUCLEASE P"/>
    <property type="match status" value="1"/>
</dbReference>
<name>A0ABZ2Y9B2_9BACT</name>
<dbReference type="EMBL" id="CP121689">
    <property type="protein sequence ID" value="WZL75442.1"/>
    <property type="molecule type" value="Genomic_DNA"/>
</dbReference>
<comment type="function">
    <text evidence="5">RNA-free RNase P that catalyzes the removal of the 5'-leader sequence from pre-tRNA to produce the mature 5'-terminus.</text>
</comment>
<sequence length="193" mass="22170">MQDAIVLDTSVFTNPDTFPQFGENPEQAVENFIQLASRSPLQFFMPLSVYQELQKVVDFELVSGKLELVVKIRSPRRFMLMIPAEILYQFIEELRERINKGLRIAEQALTTRDISEEELIRRLRARYREALRQGIIDSKEDMDVILLAFELDAVLVSADQGISTWADKLGIKLLEAGSLRSLMESSIEHRLTP</sequence>